<dbReference type="EMBL" id="LLZH01000134">
    <property type="protein sequence ID" value="KUL33744.1"/>
    <property type="molecule type" value="Genomic_DNA"/>
</dbReference>
<keyword evidence="2" id="KW-0812">Transmembrane</keyword>
<dbReference type="Proteomes" id="UP000053244">
    <property type="component" value="Unassembled WGS sequence"/>
</dbReference>
<sequence length="206" mass="21143">MGDDLSRLRATMSDLAEHGGSTDLYQRTLTGSRRLGRRRAIMTTSAAAVAVLAIAVPIALAQQQGSAPLPTATLPPAPAASPSPPLSPSVPASRPASHPPSTPPSSSTSTSHTPSHAANGCPVRTSTLTKVAGLDNGWKLDASSIKCKQNWATSALVAPTVEQQGDGVMFFKYSPTTGKWTNKGEGSSVTCSDMGIPPSTGFCTTD</sequence>
<evidence type="ECO:0000256" key="1">
    <source>
        <dbReference type="SAM" id="MobiDB-lite"/>
    </source>
</evidence>
<feature type="compositionally biased region" description="Low complexity" evidence="1">
    <location>
        <begin position="104"/>
        <end position="118"/>
    </location>
</feature>
<dbReference type="AlphaFoldDB" id="A0A0X3UMF9"/>
<evidence type="ECO:0000256" key="2">
    <source>
        <dbReference type="SAM" id="Phobius"/>
    </source>
</evidence>
<dbReference type="OrthoDB" id="3398728at2"/>
<protein>
    <submittedName>
        <fullName evidence="3">Uncharacterized protein</fullName>
    </submittedName>
</protein>
<evidence type="ECO:0000313" key="4">
    <source>
        <dbReference type="Proteomes" id="UP000053244"/>
    </source>
</evidence>
<keyword evidence="4" id="KW-1185">Reference proteome</keyword>
<feature type="transmembrane region" description="Helical" evidence="2">
    <location>
        <begin position="40"/>
        <end position="60"/>
    </location>
</feature>
<reference evidence="3 4" key="1">
    <citation type="submission" date="2015-10" db="EMBL/GenBank/DDBJ databases">
        <authorList>
            <person name="Gilbert D.G."/>
        </authorList>
    </citation>
    <scope>NUCLEOTIDE SEQUENCE [LARGE SCALE GENOMIC DNA]</scope>
    <source>
        <strain evidence="3 4">NRRL B-16712</strain>
    </source>
</reference>
<dbReference type="InterPro" id="IPR006311">
    <property type="entry name" value="TAT_signal"/>
</dbReference>
<feature type="compositionally biased region" description="Pro residues" evidence="1">
    <location>
        <begin position="73"/>
        <end position="88"/>
    </location>
</feature>
<gene>
    <name evidence="3" type="ORF">ADL15_17255</name>
</gene>
<keyword evidence="2" id="KW-0472">Membrane</keyword>
<dbReference type="PROSITE" id="PS51318">
    <property type="entry name" value="TAT"/>
    <property type="match status" value="1"/>
</dbReference>
<proteinExistence type="predicted"/>
<accession>A0A0X3UMF9</accession>
<name>A0A0X3UMF9_9ACTN</name>
<organism evidence="3 4">
    <name type="scientific">Actinoplanes awajinensis subsp. mycoplanecinus</name>
    <dbReference type="NCBI Taxonomy" id="135947"/>
    <lineage>
        <taxon>Bacteria</taxon>
        <taxon>Bacillati</taxon>
        <taxon>Actinomycetota</taxon>
        <taxon>Actinomycetes</taxon>
        <taxon>Micromonosporales</taxon>
        <taxon>Micromonosporaceae</taxon>
        <taxon>Actinoplanes</taxon>
    </lineage>
</organism>
<evidence type="ECO:0000313" key="3">
    <source>
        <dbReference type="EMBL" id="KUL33744.1"/>
    </source>
</evidence>
<keyword evidence="2" id="KW-1133">Transmembrane helix</keyword>
<comment type="caution">
    <text evidence="3">The sequence shown here is derived from an EMBL/GenBank/DDBJ whole genome shotgun (WGS) entry which is preliminary data.</text>
</comment>
<feature type="region of interest" description="Disordered" evidence="1">
    <location>
        <begin position="67"/>
        <end position="123"/>
    </location>
</feature>
<dbReference type="RefSeq" id="WP_067691610.1">
    <property type="nucleotide sequence ID" value="NZ_LLZH01000134.1"/>
</dbReference>